<evidence type="ECO:0000313" key="2">
    <source>
        <dbReference type="Proteomes" id="UP000007013"/>
    </source>
</evidence>
<dbReference type="STRING" id="452637.Oter_1183"/>
<protein>
    <submittedName>
        <fullName evidence="1">Uncharacterized protein</fullName>
    </submittedName>
</protein>
<reference evidence="1 2" key="1">
    <citation type="journal article" date="2011" name="J. Bacteriol.">
        <title>Genome sequence of the verrucomicrobium Opitutus terrae PB90-1, an abundant inhabitant of rice paddy soil ecosystems.</title>
        <authorList>
            <person name="van Passel M.W."/>
            <person name="Kant R."/>
            <person name="Palva A."/>
            <person name="Copeland A."/>
            <person name="Lucas S."/>
            <person name="Lapidus A."/>
            <person name="Glavina del Rio T."/>
            <person name="Pitluck S."/>
            <person name="Goltsman E."/>
            <person name="Clum A."/>
            <person name="Sun H."/>
            <person name="Schmutz J."/>
            <person name="Larimer F.W."/>
            <person name="Land M.L."/>
            <person name="Hauser L."/>
            <person name="Kyrpides N."/>
            <person name="Mikhailova N."/>
            <person name="Richardson P.P."/>
            <person name="Janssen P.H."/>
            <person name="de Vos W.M."/>
            <person name="Smidt H."/>
        </authorList>
    </citation>
    <scope>NUCLEOTIDE SEQUENCE [LARGE SCALE GENOMIC DNA]</scope>
    <source>
        <strain evidence="2">DSM 11246 / JCM 15787 / PB90-1</strain>
    </source>
</reference>
<dbReference type="AlphaFoldDB" id="B1ZNN2"/>
<dbReference type="OrthoDB" id="9180940at2"/>
<dbReference type="HOGENOM" id="CLU_836359_0_0_0"/>
<accession>B1ZNN2</accession>
<organism evidence="1 2">
    <name type="scientific">Opitutus terrae (strain DSM 11246 / JCM 15787 / PB90-1)</name>
    <dbReference type="NCBI Taxonomy" id="452637"/>
    <lineage>
        <taxon>Bacteria</taxon>
        <taxon>Pseudomonadati</taxon>
        <taxon>Verrucomicrobiota</taxon>
        <taxon>Opitutia</taxon>
        <taxon>Opitutales</taxon>
        <taxon>Opitutaceae</taxon>
        <taxon>Opitutus</taxon>
    </lineage>
</organism>
<proteinExistence type="predicted"/>
<keyword evidence="2" id="KW-1185">Reference proteome</keyword>
<dbReference type="eggNOG" id="ENOG5033FMA">
    <property type="taxonomic scope" value="Bacteria"/>
</dbReference>
<sequence>MKVRVLGFNWSFNGTGSFAELRTILEAESKRRMALLQNALETGKLGEWDGMLFALSDCGQHWLGVVLKVKDQTRFCQVSKQEGKITLSAKELEDGSKLVEVNFFLLDPTTGNGIYQYYHHSTWVEAFGHLCAKVVSAHILHLYHALGDRAEAQMWDEKRLRAERNAVTWSLVHEVVVRQEGFSTLVDSLSHIRNVTVRFRDDNIGVRHMGALSQDANRVALVFGYDKETKVDRLKKGIKDVVSKKNPWRVRVEGETADGRFEIINLVSNKEAFDELDFDEAAQGMQIDLLNPAAMLEGSAMVKRLIGTAATPRVAKMLNPKAYVASPVGTST</sequence>
<gene>
    <name evidence="1" type="ordered locus">Oter_1183</name>
</gene>
<dbReference type="KEGG" id="ote:Oter_1183"/>
<dbReference type="Proteomes" id="UP000007013">
    <property type="component" value="Chromosome"/>
</dbReference>
<dbReference type="RefSeq" id="WP_012374007.1">
    <property type="nucleotide sequence ID" value="NC_010571.1"/>
</dbReference>
<evidence type="ECO:0000313" key="1">
    <source>
        <dbReference type="EMBL" id="ACB74469.1"/>
    </source>
</evidence>
<name>B1ZNN2_OPITP</name>
<dbReference type="EMBL" id="CP001032">
    <property type="protein sequence ID" value="ACB74469.1"/>
    <property type="molecule type" value="Genomic_DNA"/>
</dbReference>